<dbReference type="Gene3D" id="3.40.190.10">
    <property type="entry name" value="Periplasmic binding protein-like II"/>
    <property type="match status" value="2"/>
</dbReference>
<dbReference type="PANTHER" id="PTHR30346">
    <property type="entry name" value="TRANSCRIPTIONAL DUAL REGULATOR HCAR-RELATED"/>
    <property type="match status" value="1"/>
</dbReference>
<comment type="caution">
    <text evidence="6">The sequence shown here is derived from an EMBL/GenBank/DDBJ whole genome shotgun (WGS) entry which is preliminary data.</text>
</comment>
<comment type="similarity">
    <text evidence="1">Belongs to the LysR transcriptional regulatory family.</text>
</comment>
<organism evidence="6 7">
    <name type="scientific">Streptomyces rameus</name>
    <dbReference type="NCBI Taxonomy" id="68261"/>
    <lineage>
        <taxon>Bacteria</taxon>
        <taxon>Bacillati</taxon>
        <taxon>Actinomycetota</taxon>
        <taxon>Actinomycetes</taxon>
        <taxon>Kitasatosporales</taxon>
        <taxon>Streptomycetaceae</taxon>
        <taxon>Streptomyces</taxon>
    </lineage>
</organism>
<evidence type="ECO:0000313" key="7">
    <source>
        <dbReference type="Proteomes" id="UP001500893"/>
    </source>
</evidence>
<evidence type="ECO:0000256" key="4">
    <source>
        <dbReference type="ARBA" id="ARBA00023163"/>
    </source>
</evidence>
<feature type="domain" description="HTH lysR-type" evidence="5">
    <location>
        <begin position="11"/>
        <end position="68"/>
    </location>
</feature>
<dbReference type="PROSITE" id="PS50931">
    <property type="entry name" value="HTH_LYSR"/>
    <property type="match status" value="1"/>
</dbReference>
<dbReference type="EMBL" id="BAAAVM010000119">
    <property type="protein sequence ID" value="GAA2774633.1"/>
    <property type="molecule type" value="Genomic_DNA"/>
</dbReference>
<dbReference type="Pfam" id="PF03466">
    <property type="entry name" value="LysR_substrate"/>
    <property type="match status" value="1"/>
</dbReference>
<evidence type="ECO:0000256" key="2">
    <source>
        <dbReference type="ARBA" id="ARBA00023015"/>
    </source>
</evidence>
<dbReference type="InterPro" id="IPR036388">
    <property type="entry name" value="WH-like_DNA-bd_sf"/>
</dbReference>
<dbReference type="PANTHER" id="PTHR30346:SF0">
    <property type="entry name" value="HCA OPERON TRANSCRIPTIONAL ACTIVATOR HCAR"/>
    <property type="match status" value="1"/>
</dbReference>
<evidence type="ECO:0000256" key="1">
    <source>
        <dbReference type="ARBA" id="ARBA00009437"/>
    </source>
</evidence>
<evidence type="ECO:0000313" key="6">
    <source>
        <dbReference type="EMBL" id="GAA2774633.1"/>
    </source>
</evidence>
<dbReference type="Gene3D" id="1.10.10.10">
    <property type="entry name" value="Winged helix-like DNA-binding domain superfamily/Winged helix DNA-binding domain"/>
    <property type="match status" value="1"/>
</dbReference>
<dbReference type="SUPFAM" id="SSF46785">
    <property type="entry name" value="Winged helix' DNA-binding domain"/>
    <property type="match status" value="1"/>
</dbReference>
<gene>
    <name evidence="6" type="ORF">GCM10010521_61280</name>
</gene>
<accession>A0ABP6HL20</accession>
<reference evidence="7" key="1">
    <citation type="journal article" date="2019" name="Int. J. Syst. Evol. Microbiol.">
        <title>The Global Catalogue of Microorganisms (GCM) 10K type strain sequencing project: providing services to taxonomists for standard genome sequencing and annotation.</title>
        <authorList>
            <consortium name="The Broad Institute Genomics Platform"/>
            <consortium name="The Broad Institute Genome Sequencing Center for Infectious Disease"/>
            <person name="Wu L."/>
            <person name="Ma J."/>
        </authorList>
    </citation>
    <scope>NUCLEOTIDE SEQUENCE [LARGE SCALE GENOMIC DNA]</scope>
    <source>
        <strain evidence="7">JCM 11574</strain>
    </source>
</reference>
<dbReference type="InterPro" id="IPR005119">
    <property type="entry name" value="LysR_subst-bd"/>
</dbReference>
<keyword evidence="4" id="KW-0804">Transcription</keyword>
<evidence type="ECO:0000256" key="3">
    <source>
        <dbReference type="ARBA" id="ARBA00023125"/>
    </source>
</evidence>
<keyword evidence="2" id="KW-0805">Transcription regulation</keyword>
<proteinExistence type="inferred from homology"/>
<protein>
    <submittedName>
        <fullName evidence="6">LysR family transcriptional regulator</fullName>
    </submittedName>
</protein>
<keyword evidence="7" id="KW-1185">Reference proteome</keyword>
<dbReference type="InterPro" id="IPR036390">
    <property type="entry name" value="WH_DNA-bd_sf"/>
</dbReference>
<dbReference type="Pfam" id="PF00126">
    <property type="entry name" value="HTH_1"/>
    <property type="match status" value="1"/>
</dbReference>
<evidence type="ECO:0000259" key="5">
    <source>
        <dbReference type="PROSITE" id="PS50931"/>
    </source>
</evidence>
<sequence>MDTRGENGARLELKHLRCLLAIIDTGSFTDAALELGVSQATVSRSLLALEKILGVRLLHRTSRTVEPTMAGVQVLARARLLLAGADELVAEATSGHSRLHIGHAWSAFGRHTTEFQRRWHHDHPDIELRLVRHNSSTGGLAEGLCDLAVIRSALDLQPWAHAFVGHEDRYLALASDDPWARRRSIHLAEVATRTLAIDRRTGTTTLNLWPEAERPATEYVHDIDDWLAVIASGRCVGVTPEATAAQYRPSGITYRPLRDAEPVPVHLIWRRQDPHPATRAAVALAIDLYRTNHQAPRRSRR</sequence>
<dbReference type="Proteomes" id="UP001500893">
    <property type="component" value="Unassembled WGS sequence"/>
</dbReference>
<dbReference type="PRINTS" id="PR00039">
    <property type="entry name" value="HTHLYSR"/>
</dbReference>
<dbReference type="RefSeq" id="WP_345058084.1">
    <property type="nucleotide sequence ID" value="NZ_BAAAVM010000119.1"/>
</dbReference>
<name>A0ABP6HL20_9ACTN</name>
<dbReference type="InterPro" id="IPR000847">
    <property type="entry name" value="LysR_HTH_N"/>
</dbReference>
<dbReference type="SUPFAM" id="SSF53850">
    <property type="entry name" value="Periplasmic binding protein-like II"/>
    <property type="match status" value="1"/>
</dbReference>
<keyword evidence="3" id="KW-0238">DNA-binding</keyword>